<reference evidence="3 4" key="1">
    <citation type="submission" date="2023-09" db="EMBL/GenBank/DDBJ databases">
        <authorList>
            <person name="Rey-Velasco X."/>
        </authorList>
    </citation>
    <scope>NUCLEOTIDE SEQUENCE [LARGE SCALE GENOMIC DNA]</scope>
    <source>
        <strain evidence="3 4">W409</strain>
    </source>
</reference>
<dbReference type="AlphaFoldDB" id="A0AAW8QVA2"/>
<dbReference type="Gene3D" id="3.90.226.10">
    <property type="entry name" value="2-enoyl-CoA Hydratase, Chain A, domain 1"/>
    <property type="match status" value="1"/>
</dbReference>
<evidence type="ECO:0000313" key="3">
    <source>
        <dbReference type="EMBL" id="MDT0581036.1"/>
    </source>
</evidence>
<gene>
    <name evidence="3" type="ORF">RM544_00635</name>
</gene>
<dbReference type="Gene3D" id="3.30.750.44">
    <property type="match status" value="1"/>
</dbReference>
<dbReference type="SUPFAM" id="SSF52096">
    <property type="entry name" value="ClpP/crotonase"/>
    <property type="match status" value="1"/>
</dbReference>
<protein>
    <submittedName>
        <fullName evidence="3">S41 family peptidase</fullName>
    </submittedName>
</protein>
<sequence>MKSEYTINFTSYLPLLAQARLYLITELFPLLLMELGIMFEIIHGRHNYFFALCRAMVFSLTLSLLFSSVSIAKDTATIERKRAIVYALQESIESHYVETTLIPGIKAALSDFILSEDKAANEDEAQFLLELRSLLKEFDEHFSVSHLPETTPNKVEKLSWFERLAQDNYGFTRIEKRDNNIGLIDFWGFADATQAARQSVKEKLESLQGVKGLIIDLRNNGGGSAQMVQYISSFFLAGKVHLNSFYSRSSEQTQDFYTFELIDYPAFERIPIVILISNKTFSAAEEFAYTFKHLNRAVIIGEPSKGGANPWQYFNLPLLEETKPGIRVAIPTAKAINPITQQNWEGKGVQPHQLVESESAEEIAQSMLLRKMRW</sequence>
<proteinExistence type="predicted"/>
<evidence type="ECO:0000313" key="4">
    <source>
        <dbReference type="Proteomes" id="UP001249020"/>
    </source>
</evidence>
<dbReference type="SMART" id="SM00245">
    <property type="entry name" value="TSPc"/>
    <property type="match status" value="1"/>
</dbReference>
<dbReference type="PANTHER" id="PTHR11261:SF3">
    <property type="entry name" value="RETINOL-BINDING PROTEIN 3"/>
    <property type="match status" value="1"/>
</dbReference>
<dbReference type="CDD" id="cd07563">
    <property type="entry name" value="Peptidase_S41_IRBP"/>
    <property type="match status" value="1"/>
</dbReference>
<feature type="domain" description="Tail specific protease" evidence="2">
    <location>
        <begin position="153"/>
        <end position="356"/>
    </location>
</feature>
<dbReference type="RefSeq" id="WP_311359851.1">
    <property type="nucleotide sequence ID" value="NZ_JAVRIE010000001.1"/>
</dbReference>
<dbReference type="GO" id="GO:0008236">
    <property type="term" value="F:serine-type peptidase activity"/>
    <property type="evidence" value="ECO:0007669"/>
    <property type="project" value="InterPro"/>
</dbReference>
<organism evidence="3 4">
    <name type="scientific">Brumicola blandensis</name>
    <dbReference type="NCBI Taxonomy" id="3075611"/>
    <lineage>
        <taxon>Bacteria</taxon>
        <taxon>Pseudomonadati</taxon>
        <taxon>Pseudomonadota</taxon>
        <taxon>Gammaproteobacteria</taxon>
        <taxon>Alteromonadales</taxon>
        <taxon>Alteromonadaceae</taxon>
        <taxon>Brumicola</taxon>
    </lineage>
</organism>
<dbReference type="EMBL" id="JAVRIE010000001">
    <property type="protein sequence ID" value="MDT0581036.1"/>
    <property type="molecule type" value="Genomic_DNA"/>
</dbReference>
<name>A0AAW8QVA2_9ALTE</name>
<comment type="caution">
    <text evidence="3">The sequence shown here is derived from an EMBL/GenBank/DDBJ whole genome shotgun (WGS) entry which is preliminary data.</text>
</comment>
<dbReference type="Proteomes" id="UP001249020">
    <property type="component" value="Unassembled WGS sequence"/>
</dbReference>
<dbReference type="InterPro" id="IPR029045">
    <property type="entry name" value="ClpP/crotonase-like_dom_sf"/>
</dbReference>
<keyword evidence="1" id="KW-1133">Transmembrane helix</keyword>
<feature type="transmembrane region" description="Helical" evidence="1">
    <location>
        <begin position="21"/>
        <end position="42"/>
    </location>
</feature>
<dbReference type="InterPro" id="IPR005151">
    <property type="entry name" value="Tail-specific_protease"/>
</dbReference>
<keyword evidence="1" id="KW-0812">Transmembrane</keyword>
<keyword evidence="4" id="KW-1185">Reference proteome</keyword>
<evidence type="ECO:0000259" key="2">
    <source>
        <dbReference type="SMART" id="SM00245"/>
    </source>
</evidence>
<dbReference type="PANTHER" id="PTHR11261">
    <property type="entry name" value="INTERPHOTORECEPTOR RETINOID-BINDING PROTEIN"/>
    <property type="match status" value="1"/>
</dbReference>
<dbReference type="GO" id="GO:0006508">
    <property type="term" value="P:proteolysis"/>
    <property type="evidence" value="ECO:0007669"/>
    <property type="project" value="InterPro"/>
</dbReference>
<evidence type="ECO:0000256" key="1">
    <source>
        <dbReference type="SAM" id="Phobius"/>
    </source>
</evidence>
<accession>A0AAW8QVA2</accession>
<feature type="transmembrane region" description="Helical" evidence="1">
    <location>
        <begin position="48"/>
        <end position="72"/>
    </location>
</feature>
<keyword evidence="1" id="KW-0472">Membrane</keyword>
<dbReference type="Pfam" id="PF03572">
    <property type="entry name" value="Peptidase_S41"/>
    <property type="match status" value="1"/>
</dbReference>